<feature type="compositionally biased region" description="Acidic residues" evidence="4">
    <location>
        <begin position="373"/>
        <end position="382"/>
    </location>
</feature>
<reference evidence="7" key="1">
    <citation type="submission" date="2022-11" db="EMBL/GenBank/DDBJ databases">
        <authorList>
            <person name="Kikuchi T."/>
        </authorList>
    </citation>
    <scope>NUCLEOTIDE SEQUENCE</scope>
    <source>
        <strain evidence="7">PS1010</strain>
    </source>
</reference>
<dbReference type="EMBL" id="CANHGI010000005">
    <property type="protein sequence ID" value="CAI5450961.1"/>
    <property type="molecule type" value="Genomic_DNA"/>
</dbReference>
<dbReference type="InterPro" id="IPR011989">
    <property type="entry name" value="ARM-like"/>
</dbReference>
<feature type="region of interest" description="Disordered" evidence="4">
    <location>
        <begin position="1099"/>
        <end position="1153"/>
    </location>
</feature>
<dbReference type="Gene3D" id="1.25.10.10">
    <property type="entry name" value="Leucine-rich Repeat Variant"/>
    <property type="match status" value="1"/>
</dbReference>
<dbReference type="Pfam" id="PF11935">
    <property type="entry name" value="SYMPK_PTA1_N"/>
    <property type="match status" value="1"/>
</dbReference>
<evidence type="ECO:0000313" key="7">
    <source>
        <dbReference type="EMBL" id="CAI5450961.1"/>
    </source>
</evidence>
<keyword evidence="8" id="KW-1185">Reference proteome</keyword>
<dbReference type="InterPro" id="IPR032460">
    <property type="entry name" value="Symplekin/Pta1_N"/>
</dbReference>
<evidence type="ECO:0000259" key="6">
    <source>
        <dbReference type="Pfam" id="PF12295"/>
    </source>
</evidence>
<dbReference type="PANTHER" id="PTHR15245">
    <property type="entry name" value="SYMPLEKIN-RELATED"/>
    <property type="match status" value="1"/>
</dbReference>
<feature type="domain" description="Symplekin C-terminal" evidence="6">
    <location>
        <begin position="894"/>
        <end position="1074"/>
    </location>
</feature>
<evidence type="ECO:0000256" key="2">
    <source>
        <dbReference type="ARBA" id="ARBA00022664"/>
    </source>
</evidence>
<gene>
    <name evidence="7" type="ORF">CAMP_LOCUS13598</name>
</gene>
<dbReference type="GO" id="GO:0005847">
    <property type="term" value="C:mRNA cleavage and polyadenylation specificity factor complex"/>
    <property type="evidence" value="ECO:0007669"/>
    <property type="project" value="TreeGrafter"/>
</dbReference>
<dbReference type="Proteomes" id="UP001152747">
    <property type="component" value="Unassembled WGS sequence"/>
</dbReference>
<dbReference type="OrthoDB" id="331600at2759"/>
<sequence>MGDFIELAEDGESASQRIAEALKDAREGTTFDAKIKSLACAMHILVDPTRPNHLLDNFLVEMLEFSEIGEARIICLIVDFLQKACAKDPTLCSRAVEKYSTFLTPNAEIEKYYRVIKRVIVACTNLYPIILEYGINHANDTKAEICWEAFCVLKTRITCLVDCDNDGIRTVTIKFIEAMILCQSPKPKDIAPDQQPDQYTRFNKISLADIPRGHRFLSYRKTQLEAEENFTALIKHTTLAHITAQNLLTVIDSLCLITRCRPQWENALIRVFDAMKALHSNVPPTLSAGQVKALRKEIKRNFMRFLRLSAAQPLQLKIKSQLIDYFGASPNEVMRAIPAHLVLKPTPKVDSQRSQFVEPAAKKAKLQGSTLFQDDDDEEEESAALTGVPAPSEAARTKDTLTSAIDTTAQYVFERLNPPIVTNLVLIALLTLPDEMPPSFASSYTPIDKAGTEEQIREVSRMIATQATQKEIGPGYEEMKKIKEKQFRERQDARREGMAIAATPIHHPNTSATKVTQPIQPKMKAPVLKSKKAFNLIEDTKELSLEDMDELFEIAFESVLMAERRVVQGGATEKYQQLVVRLTSRFKEECSYYEDKLVKFIADDHKKRTDLALLWICEMYAQYQGFSYCSLWLKEYISGEDGMTKEARYDRYDRVCCKLLNELVKRNLQTETLFFKILLESPLVTPNAFEFLKAICLNAETNADGMAVLRELILTRNRQRPEFLQFFFGLCFMDRVELRNSCIETTKELCNLAHIRTALSERAVHQIKDCLERIPPDYIQIPGKMTDIWTEDMFKSALVIYTTIMPYDSSLLLPLGNVYALGTTVFKKVVLRSIEPVMRLIGMKDEQVLRLIEECPPGAETLVARIVHLLTERAPATPELVARAKKLHDERHMDIRALIPIIGGLTRDEVVRLIPQFVLRSEYQKSVQLVFRRLYNARDLQTGELSFDPIDLIKEYHLIEPKDDIEKEYHINNLIDLFDIRFVKKDAASQAIEAIFEISPLPYLFLYSLCILVDKFSSFESFVSTLLQKVAERKLWQQNDRTKQAFFKAVRKLKTTAYGAVLTCLTFDEYCELKSNLGTSFIDELKEFFPTLSTSQQKSVDEKIKEEVYDKEKESRDRKSRKEEKNRGTEKERGEKEKREKDSDRSRRKTKAP</sequence>
<evidence type="ECO:0000256" key="3">
    <source>
        <dbReference type="ARBA" id="ARBA00023242"/>
    </source>
</evidence>
<evidence type="ECO:0000259" key="5">
    <source>
        <dbReference type="Pfam" id="PF11935"/>
    </source>
</evidence>
<evidence type="ECO:0000256" key="4">
    <source>
        <dbReference type="SAM" id="MobiDB-lite"/>
    </source>
</evidence>
<dbReference type="InterPro" id="IPR021850">
    <property type="entry name" value="Symplekin/Pta1"/>
</dbReference>
<keyword evidence="3" id="KW-0539">Nucleus</keyword>
<protein>
    <submittedName>
        <fullName evidence="7">Uncharacterized protein</fullName>
    </submittedName>
</protein>
<name>A0A9P1IUG8_9PELO</name>
<feature type="region of interest" description="Disordered" evidence="4">
    <location>
        <begin position="367"/>
        <end position="399"/>
    </location>
</feature>
<evidence type="ECO:0000256" key="1">
    <source>
        <dbReference type="ARBA" id="ARBA00004123"/>
    </source>
</evidence>
<feature type="compositionally biased region" description="Basic and acidic residues" evidence="4">
    <location>
        <begin position="1099"/>
        <end position="1145"/>
    </location>
</feature>
<feature type="domain" description="Symplekin/Pta1 N-terminal" evidence="5">
    <location>
        <begin position="114"/>
        <end position="324"/>
    </location>
</feature>
<dbReference type="AlphaFoldDB" id="A0A9P1IUG8"/>
<proteinExistence type="predicted"/>
<evidence type="ECO:0000313" key="8">
    <source>
        <dbReference type="Proteomes" id="UP001152747"/>
    </source>
</evidence>
<accession>A0A9P1IUG8</accession>
<organism evidence="7 8">
    <name type="scientific">Caenorhabditis angaria</name>
    <dbReference type="NCBI Taxonomy" id="860376"/>
    <lineage>
        <taxon>Eukaryota</taxon>
        <taxon>Metazoa</taxon>
        <taxon>Ecdysozoa</taxon>
        <taxon>Nematoda</taxon>
        <taxon>Chromadorea</taxon>
        <taxon>Rhabditida</taxon>
        <taxon>Rhabditina</taxon>
        <taxon>Rhabditomorpha</taxon>
        <taxon>Rhabditoidea</taxon>
        <taxon>Rhabditidae</taxon>
        <taxon>Peloderinae</taxon>
        <taxon>Caenorhabditis</taxon>
    </lineage>
</organism>
<comment type="subcellular location">
    <subcellularLocation>
        <location evidence="1">Nucleus</location>
    </subcellularLocation>
</comment>
<dbReference type="InterPro" id="IPR022075">
    <property type="entry name" value="Symplekin_C"/>
</dbReference>
<dbReference type="Pfam" id="PF12295">
    <property type="entry name" value="Symplekin_C"/>
    <property type="match status" value="1"/>
</dbReference>
<keyword evidence="2" id="KW-0507">mRNA processing</keyword>
<dbReference type="PANTHER" id="PTHR15245:SF20">
    <property type="entry name" value="SYMPLEKIN"/>
    <property type="match status" value="1"/>
</dbReference>
<dbReference type="GO" id="GO:0006397">
    <property type="term" value="P:mRNA processing"/>
    <property type="evidence" value="ECO:0007669"/>
    <property type="project" value="UniProtKB-KW"/>
</dbReference>
<comment type="caution">
    <text evidence="7">The sequence shown here is derived from an EMBL/GenBank/DDBJ whole genome shotgun (WGS) entry which is preliminary data.</text>
</comment>